<protein>
    <submittedName>
        <fullName evidence="2">Uncharacterized protein</fullName>
    </submittedName>
</protein>
<comment type="caution">
    <text evidence="2">The sequence shown here is derived from an EMBL/GenBank/DDBJ whole genome shotgun (WGS) entry which is preliminary data.</text>
</comment>
<name>A0A9Q0MUT6_9DIPT</name>
<feature type="region of interest" description="Disordered" evidence="1">
    <location>
        <begin position="1"/>
        <end position="55"/>
    </location>
</feature>
<evidence type="ECO:0000256" key="1">
    <source>
        <dbReference type="SAM" id="MobiDB-lite"/>
    </source>
</evidence>
<dbReference type="Proteomes" id="UP001151699">
    <property type="component" value="Chromosome X"/>
</dbReference>
<organism evidence="2 3">
    <name type="scientific">Pseudolycoriella hygida</name>
    <dbReference type="NCBI Taxonomy" id="35572"/>
    <lineage>
        <taxon>Eukaryota</taxon>
        <taxon>Metazoa</taxon>
        <taxon>Ecdysozoa</taxon>
        <taxon>Arthropoda</taxon>
        <taxon>Hexapoda</taxon>
        <taxon>Insecta</taxon>
        <taxon>Pterygota</taxon>
        <taxon>Neoptera</taxon>
        <taxon>Endopterygota</taxon>
        <taxon>Diptera</taxon>
        <taxon>Nematocera</taxon>
        <taxon>Sciaroidea</taxon>
        <taxon>Sciaridae</taxon>
        <taxon>Pseudolycoriella</taxon>
    </lineage>
</organism>
<accession>A0A9Q0MUT6</accession>
<sequence length="79" mass="8295">MASDGQRTSTGGGSFKRTERASQGMSNNKANRASTGTSVLSGQPVSTGPSVLNGPKNCIKTTLATQMAFLIHKKMTYDE</sequence>
<feature type="compositionally biased region" description="Polar residues" evidence="1">
    <location>
        <begin position="21"/>
        <end position="50"/>
    </location>
</feature>
<gene>
    <name evidence="2" type="ORF">Bhyg_11066</name>
</gene>
<reference evidence="2" key="1">
    <citation type="submission" date="2022-07" db="EMBL/GenBank/DDBJ databases">
        <authorList>
            <person name="Trinca V."/>
            <person name="Uliana J.V.C."/>
            <person name="Torres T.T."/>
            <person name="Ward R.J."/>
            <person name="Monesi N."/>
        </authorList>
    </citation>
    <scope>NUCLEOTIDE SEQUENCE</scope>
    <source>
        <strain evidence="2">HSMRA1968</strain>
        <tissue evidence="2">Whole embryos</tissue>
    </source>
</reference>
<dbReference type="AlphaFoldDB" id="A0A9Q0MUT6"/>
<dbReference type="EMBL" id="WJQU01000003">
    <property type="protein sequence ID" value="KAJ6638331.1"/>
    <property type="molecule type" value="Genomic_DNA"/>
</dbReference>
<proteinExistence type="predicted"/>
<evidence type="ECO:0000313" key="2">
    <source>
        <dbReference type="EMBL" id="KAJ6638331.1"/>
    </source>
</evidence>
<keyword evidence="3" id="KW-1185">Reference proteome</keyword>
<evidence type="ECO:0000313" key="3">
    <source>
        <dbReference type="Proteomes" id="UP001151699"/>
    </source>
</evidence>